<organism evidence="12 13">
    <name type="scientific">Pradoshia eiseniae</name>
    <dbReference type="NCBI Taxonomy" id="2064768"/>
    <lineage>
        <taxon>Bacteria</taxon>
        <taxon>Bacillati</taxon>
        <taxon>Bacillota</taxon>
        <taxon>Bacilli</taxon>
        <taxon>Bacillales</taxon>
        <taxon>Bacillaceae</taxon>
        <taxon>Pradoshia</taxon>
    </lineage>
</organism>
<dbReference type="GO" id="GO:0006935">
    <property type="term" value="P:chemotaxis"/>
    <property type="evidence" value="ECO:0007669"/>
    <property type="project" value="UniProtKB-KW"/>
</dbReference>
<keyword evidence="8 10" id="KW-1133">Transmembrane helix</keyword>
<sequence length="142" mass="16187">MKNRTSIAIILMFAAVLILMGAGGAIYSMKYMDDRAQTQPSIDEVIKLSVEVPEITTNLKDDTLIQISFMIETDDREAREELEKREFQIKDIVINELSEIEARQLKGKKAKQEMEDKLTEQINGLMQEGEVVEIYTTSSILQ</sequence>
<dbReference type="EMBL" id="PKOZ01000003">
    <property type="protein sequence ID" value="PQD95860.1"/>
    <property type="molecule type" value="Genomic_DNA"/>
</dbReference>
<dbReference type="GO" id="GO:0005886">
    <property type="term" value="C:plasma membrane"/>
    <property type="evidence" value="ECO:0007669"/>
    <property type="project" value="UniProtKB-SubCell"/>
</dbReference>
<comment type="function">
    <text evidence="1 10">Controls the rotational direction of flagella during chemotaxis.</text>
</comment>
<evidence type="ECO:0000256" key="5">
    <source>
        <dbReference type="ARBA" id="ARBA00022500"/>
    </source>
</evidence>
<keyword evidence="11" id="KW-0175">Coiled coil</keyword>
<reference evidence="12 13" key="1">
    <citation type="submission" date="2017-12" db="EMBL/GenBank/DDBJ databases">
        <title>Taxonomic description and draft genome of Pradoshia cofamensis Gen. nov., sp. nov., a thermotolerant bacillale isolated from anterior gut of earthworm Eisenia fetida.</title>
        <authorList>
            <person name="Saha T."/>
            <person name="Chakraborty R."/>
        </authorList>
    </citation>
    <scope>NUCLEOTIDE SEQUENCE [LARGE SCALE GENOMIC DNA]</scope>
    <source>
        <strain evidence="12 13">EAG3</strain>
    </source>
</reference>
<comment type="caution">
    <text evidence="12">The sequence shown here is derived from an EMBL/GenBank/DDBJ whole genome shotgun (WGS) entry which is preliminary data.</text>
</comment>
<dbReference type="GO" id="GO:0009425">
    <property type="term" value="C:bacterial-type flagellum basal body"/>
    <property type="evidence" value="ECO:0007669"/>
    <property type="project" value="InterPro"/>
</dbReference>
<evidence type="ECO:0000256" key="7">
    <source>
        <dbReference type="ARBA" id="ARBA00022779"/>
    </source>
</evidence>
<dbReference type="Proteomes" id="UP000239663">
    <property type="component" value="Unassembled WGS sequence"/>
</dbReference>
<keyword evidence="7 10" id="KW-0283">Flagellar rotation</keyword>
<dbReference type="AlphaFoldDB" id="A0A2S7N1I6"/>
<dbReference type="PANTHER" id="PTHR35091:SF2">
    <property type="entry name" value="FLAGELLAR PROTEIN FLIL"/>
    <property type="match status" value="1"/>
</dbReference>
<accession>A0A2S7N1I6</accession>
<comment type="subcellular location">
    <subcellularLocation>
        <location evidence="2">Cell membrane</location>
        <topology evidence="2">Single-pass membrane protein</topology>
    </subcellularLocation>
</comment>
<keyword evidence="12" id="KW-0969">Cilium</keyword>
<keyword evidence="13" id="KW-1185">Reference proteome</keyword>
<keyword evidence="12" id="KW-0966">Cell projection</keyword>
<name>A0A2S7N1I6_9BACI</name>
<dbReference type="InterPro" id="IPR005503">
    <property type="entry name" value="FliL"/>
</dbReference>
<evidence type="ECO:0000256" key="11">
    <source>
        <dbReference type="SAM" id="Coils"/>
    </source>
</evidence>
<proteinExistence type="inferred from homology"/>
<evidence type="ECO:0000256" key="6">
    <source>
        <dbReference type="ARBA" id="ARBA00022692"/>
    </source>
</evidence>
<evidence type="ECO:0000256" key="3">
    <source>
        <dbReference type="ARBA" id="ARBA00008281"/>
    </source>
</evidence>
<dbReference type="PANTHER" id="PTHR35091">
    <property type="entry name" value="FLAGELLAR PROTEIN FLIL"/>
    <property type="match status" value="1"/>
</dbReference>
<evidence type="ECO:0000256" key="8">
    <source>
        <dbReference type="ARBA" id="ARBA00022989"/>
    </source>
</evidence>
<keyword evidence="9 10" id="KW-0472">Membrane</keyword>
<feature type="coiled-coil region" evidence="11">
    <location>
        <begin position="95"/>
        <end position="128"/>
    </location>
</feature>
<feature type="transmembrane region" description="Helical" evidence="10">
    <location>
        <begin position="6"/>
        <end position="27"/>
    </location>
</feature>
<keyword evidence="12" id="KW-0282">Flagellum</keyword>
<evidence type="ECO:0000256" key="2">
    <source>
        <dbReference type="ARBA" id="ARBA00004162"/>
    </source>
</evidence>
<evidence type="ECO:0000313" key="12">
    <source>
        <dbReference type="EMBL" id="PQD95860.1"/>
    </source>
</evidence>
<dbReference type="RefSeq" id="WP_104849004.1">
    <property type="nucleotide sequence ID" value="NZ_PKOZ01000003.1"/>
</dbReference>
<evidence type="ECO:0000313" key="13">
    <source>
        <dbReference type="Proteomes" id="UP000239663"/>
    </source>
</evidence>
<evidence type="ECO:0000256" key="10">
    <source>
        <dbReference type="RuleBase" id="RU364125"/>
    </source>
</evidence>
<keyword evidence="6 10" id="KW-0812">Transmembrane</keyword>
<evidence type="ECO:0000256" key="4">
    <source>
        <dbReference type="ARBA" id="ARBA00022475"/>
    </source>
</evidence>
<keyword evidence="4 10" id="KW-1003">Cell membrane</keyword>
<dbReference type="Pfam" id="PF03748">
    <property type="entry name" value="FliL"/>
    <property type="match status" value="1"/>
</dbReference>
<dbReference type="OrthoDB" id="2381796at2"/>
<keyword evidence="5 10" id="KW-0145">Chemotaxis</keyword>
<protein>
    <recommendedName>
        <fullName evidence="10">Flagellar protein FliL</fullName>
    </recommendedName>
</protein>
<dbReference type="GO" id="GO:0071978">
    <property type="term" value="P:bacterial-type flagellum-dependent swarming motility"/>
    <property type="evidence" value="ECO:0007669"/>
    <property type="project" value="TreeGrafter"/>
</dbReference>
<gene>
    <name evidence="12" type="ORF">CYL18_08210</name>
</gene>
<dbReference type="NCBIfam" id="NF005826">
    <property type="entry name" value="PRK07718.1"/>
    <property type="match status" value="1"/>
</dbReference>
<evidence type="ECO:0000256" key="9">
    <source>
        <dbReference type="ARBA" id="ARBA00023136"/>
    </source>
</evidence>
<comment type="similarity">
    <text evidence="3 10">Belongs to the FliL family.</text>
</comment>
<evidence type="ECO:0000256" key="1">
    <source>
        <dbReference type="ARBA" id="ARBA00002254"/>
    </source>
</evidence>